<keyword evidence="2" id="KW-0548">Nucleotidyltransferase</keyword>
<accession>T0YSH0</accession>
<sequence>MIFVGAYSPLSSFLGRDDYHCVLDSMKLSDGTLWPLPITFVVSSGELATGTAAAKLHIQSVHVATMIIRERFPVELHQEAQSVYGTTDSAHPGVATLINEGDIAIAGELFFINPYETFVVANI</sequence>
<gene>
    <name evidence="2" type="ORF">B1A_18011</name>
</gene>
<dbReference type="AlphaFoldDB" id="T0YSH0"/>
<dbReference type="EMBL" id="AUZX01013267">
    <property type="protein sequence ID" value="EQD36078.1"/>
    <property type="molecule type" value="Genomic_DNA"/>
</dbReference>
<feature type="domain" description="ATP-sulfurylase PUA-like" evidence="1">
    <location>
        <begin position="1"/>
        <end position="113"/>
    </location>
</feature>
<reference evidence="2" key="1">
    <citation type="submission" date="2013-08" db="EMBL/GenBank/DDBJ databases">
        <authorList>
            <person name="Mendez C."/>
            <person name="Richter M."/>
            <person name="Ferrer M."/>
            <person name="Sanchez J."/>
        </authorList>
    </citation>
    <scope>NUCLEOTIDE SEQUENCE</scope>
</reference>
<dbReference type="SUPFAM" id="SSF88697">
    <property type="entry name" value="PUA domain-like"/>
    <property type="match status" value="1"/>
</dbReference>
<name>T0YSH0_9ZZZZ</name>
<reference evidence="2" key="2">
    <citation type="journal article" date="2014" name="ISME J.">
        <title>Microbial stratification in low pH oxic and suboxic macroscopic growths along an acid mine drainage.</title>
        <authorList>
            <person name="Mendez-Garcia C."/>
            <person name="Mesa V."/>
            <person name="Sprenger R.R."/>
            <person name="Richter M."/>
            <person name="Diez M.S."/>
            <person name="Solano J."/>
            <person name="Bargiela R."/>
            <person name="Golyshina O.V."/>
            <person name="Manteca A."/>
            <person name="Ramos J.L."/>
            <person name="Gallego J.R."/>
            <person name="Llorente I."/>
            <person name="Martins Dos Santos V.A."/>
            <person name="Jensen O.N."/>
            <person name="Pelaez A.I."/>
            <person name="Sanchez J."/>
            <person name="Ferrer M."/>
        </authorList>
    </citation>
    <scope>NUCLEOTIDE SEQUENCE</scope>
</reference>
<dbReference type="InterPro" id="IPR025980">
    <property type="entry name" value="ATP-Sase_PUA-like_dom"/>
</dbReference>
<organism evidence="2">
    <name type="scientific">mine drainage metagenome</name>
    <dbReference type="NCBI Taxonomy" id="410659"/>
    <lineage>
        <taxon>unclassified sequences</taxon>
        <taxon>metagenomes</taxon>
        <taxon>ecological metagenomes</taxon>
    </lineage>
</organism>
<dbReference type="GO" id="GO:0016779">
    <property type="term" value="F:nucleotidyltransferase activity"/>
    <property type="evidence" value="ECO:0007669"/>
    <property type="project" value="UniProtKB-KW"/>
</dbReference>
<dbReference type="PANTHER" id="PTHR43509">
    <property type="match status" value="1"/>
</dbReference>
<evidence type="ECO:0000259" key="1">
    <source>
        <dbReference type="Pfam" id="PF14306"/>
    </source>
</evidence>
<proteinExistence type="predicted"/>
<comment type="caution">
    <text evidence="2">The sequence shown here is derived from an EMBL/GenBank/DDBJ whole genome shotgun (WGS) entry which is preliminary data.</text>
</comment>
<evidence type="ECO:0000313" key="2">
    <source>
        <dbReference type="EMBL" id="EQD36078.1"/>
    </source>
</evidence>
<dbReference type="InterPro" id="IPR015947">
    <property type="entry name" value="PUA-like_sf"/>
</dbReference>
<protein>
    <submittedName>
        <fullName evidence="2">Sulfate adenylyltransferase</fullName>
    </submittedName>
</protein>
<dbReference type="PANTHER" id="PTHR43509:SF1">
    <property type="entry name" value="SULFATE ADENYLYLTRANSFERASE"/>
    <property type="match status" value="1"/>
</dbReference>
<dbReference type="Pfam" id="PF14306">
    <property type="entry name" value="PUA_2"/>
    <property type="match status" value="1"/>
</dbReference>
<keyword evidence="2" id="KW-0808">Transferase</keyword>
<dbReference type="Gene3D" id="3.10.400.10">
    <property type="entry name" value="Sulfate adenylyltransferase"/>
    <property type="match status" value="1"/>
</dbReference>